<keyword evidence="3" id="KW-0479">Metal-binding</keyword>
<dbReference type="EMBL" id="JACMSC010000021">
    <property type="protein sequence ID" value="KAG6470936.1"/>
    <property type="molecule type" value="Genomic_DNA"/>
</dbReference>
<comment type="subcellular location">
    <subcellularLocation>
        <location evidence="1 8">Nucleus</location>
    </subcellularLocation>
</comment>
<dbReference type="AlphaFoldDB" id="A0A8J5BF09"/>
<dbReference type="PANTHER" id="PTHR31319">
    <property type="entry name" value="ZINC FINGER PROTEIN CONSTANS-LIKE 4"/>
    <property type="match status" value="1"/>
</dbReference>
<keyword evidence="6 8" id="KW-0539">Nucleus</keyword>
<evidence type="ECO:0000259" key="10">
    <source>
        <dbReference type="PROSITE" id="PS50119"/>
    </source>
</evidence>
<dbReference type="Pfam" id="PF06203">
    <property type="entry name" value="CCT"/>
    <property type="match status" value="1"/>
</dbReference>
<organism evidence="12 13">
    <name type="scientific">Zingiber officinale</name>
    <name type="common">Ginger</name>
    <name type="synonym">Amomum zingiber</name>
    <dbReference type="NCBI Taxonomy" id="94328"/>
    <lineage>
        <taxon>Eukaryota</taxon>
        <taxon>Viridiplantae</taxon>
        <taxon>Streptophyta</taxon>
        <taxon>Embryophyta</taxon>
        <taxon>Tracheophyta</taxon>
        <taxon>Spermatophyta</taxon>
        <taxon>Magnoliopsida</taxon>
        <taxon>Liliopsida</taxon>
        <taxon>Zingiberales</taxon>
        <taxon>Zingiberaceae</taxon>
        <taxon>Zingiber</taxon>
    </lineage>
</organism>
<evidence type="ECO:0000256" key="8">
    <source>
        <dbReference type="PROSITE-ProRule" id="PRU00357"/>
    </source>
</evidence>
<dbReference type="Proteomes" id="UP000734854">
    <property type="component" value="Unassembled WGS sequence"/>
</dbReference>
<dbReference type="GO" id="GO:0005634">
    <property type="term" value="C:nucleus"/>
    <property type="evidence" value="ECO:0007669"/>
    <property type="project" value="UniProtKB-SubCell"/>
</dbReference>
<keyword evidence="5" id="KW-0862">Zinc</keyword>
<evidence type="ECO:0000256" key="5">
    <source>
        <dbReference type="ARBA" id="ARBA00022833"/>
    </source>
</evidence>
<dbReference type="GO" id="GO:0009909">
    <property type="term" value="P:regulation of flower development"/>
    <property type="evidence" value="ECO:0007669"/>
    <property type="project" value="InterPro"/>
</dbReference>
<sequence>MTSGGEVKKEGGAPRASSKPCDACSLSPAVLHCRADAAFLCGACDATVHGANGLASCHARAWLCEVCEAAPAVVICKSDAATLCATCDADIHSANPLARRHQRVPISPFLGPAASSLQDDASAYSLLHQEATPAQFFFSDADAYLDLDYATSDQEETKTVNGADPSCLRSPGCSYFDLNESSEAAVVPDVSQVPSAATACLPCTDPAMARAEREVRLMRYREKRKSRRFEKTIRYTSRKAYAEARPRVKGRFVKRVEAEIDRIYSSAAEAVAALMVPQEGDY</sequence>
<evidence type="ECO:0000259" key="11">
    <source>
        <dbReference type="PROSITE" id="PS51017"/>
    </source>
</evidence>
<feature type="region of interest" description="Disordered" evidence="9">
    <location>
        <begin position="1"/>
        <end position="21"/>
    </location>
</feature>
<comment type="caution">
    <text evidence="12">The sequence shown here is derived from an EMBL/GenBank/DDBJ whole genome shotgun (WGS) entry which is preliminary data.</text>
</comment>
<dbReference type="InterPro" id="IPR045281">
    <property type="entry name" value="CONSTANS-like"/>
</dbReference>
<dbReference type="InterPro" id="IPR049808">
    <property type="entry name" value="CONSTANS-like_Bbox1"/>
</dbReference>
<gene>
    <name evidence="12" type="ORF">ZIOFF_072024</name>
</gene>
<accession>A0A8J5BF09</accession>
<evidence type="ECO:0000256" key="3">
    <source>
        <dbReference type="ARBA" id="ARBA00022723"/>
    </source>
</evidence>
<dbReference type="CDD" id="cd19821">
    <property type="entry name" value="Bbox1_BBX-like"/>
    <property type="match status" value="2"/>
</dbReference>
<evidence type="ECO:0000313" key="13">
    <source>
        <dbReference type="Proteomes" id="UP000734854"/>
    </source>
</evidence>
<proteinExistence type="inferred from homology"/>
<evidence type="ECO:0000256" key="7">
    <source>
        <dbReference type="PROSITE-ProRule" id="PRU00024"/>
    </source>
</evidence>
<evidence type="ECO:0000256" key="2">
    <source>
        <dbReference type="ARBA" id="ARBA00010024"/>
    </source>
</evidence>
<evidence type="ECO:0000256" key="4">
    <source>
        <dbReference type="ARBA" id="ARBA00022771"/>
    </source>
</evidence>
<keyword evidence="13" id="KW-1185">Reference proteome</keyword>
<evidence type="ECO:0008006" key="14">
    <source>
        <dbReference type="Google" id="ProtNLM"/>
    </source>
</evidence>
<dbReference type="PROSITE" id="PS50119">
    <property type="entry name" value="ZF_BBOX"/>
    <property type="match status" value="1"/>
</dbReference>
<evidence type="ECO:0000256" key="6">
    <source>
        <dbReference type="ARBA" id="ARBA00023242"/>
    </source>
</evidence>
<dbReference type="GO" id="GO:0008270">
    <property type="term" value="F:zinc ion binding"/>
    <property type="evidence" value="ECO:0007669"/>
    <property type="project" value="UniProtKB-KW"/>
</dbReference>
<dbReference type="InterPro" id="IPR000315">
    <property type="entry name" value="Znf_B-box"/>
</dbReference>
<feature type="domain" description="CCT" evidence="11">
    <location>
        <begin position="213"/>
        <end position="255"/>
    </location>
</feature>
<dbReference type="SMART" id="SM00336">
    <property type="entry name" value="BBOX"/>
    <property type="match status" value="2"/>
</dbReference>
<dbReference type="GO" id="GO:0003700">
    <property type="term" value="F:DNA-binding transcription factor activity"/>
    <property type="evidence" value="ECO:0007669"/>
    <property type="project" value="TreeGrafter"/>
</dbReference>
<protein>
    <recommendedName>
        <fullName evidence="14">CONSTANS-like protein</fullName>
    </recommendedName>
</protein>
<dbReference type="Pfam" id="PF00643">
    <property type="entry name" value="zf-B_box"/>
    <property type="match status" value="1"/>
</dbReference>
<dbReference type="PROSITE" id="PS51017">
    <property type="entry name" value="CCT"/>
    <property type="match status" value="1"/>
</dbReference>
<comment type="similarity">
    <text evidence="2">Belongs to the CONSTANS family.</text>
</comment>
<evidence type="ECO:0000313" key="12">
    <source>
        <dbReference type="EMBL" id="KAG6470936.1"/>
    </source>
</evidence>
<dbReference type="PANTHER" id="PTHR31319:SF77">
    <property type="entry name" value="ZINC FINGER PROTEIN CONSTANS-LIKE 4"/>
    <property type="match status" value="1"/>
</dbReference>
<feature type="compositionally biased region" description="Basic and acidic residues" evidence="9">
    <location>
        <begin position="1"/>
        <end position="12"/>
    </location>
</feature>
<reference evidence="12 13" key="1">
    <citation type="submission" date="2020-08" db="EMBL/GenBank/DDBJ databases">
        <title>Plant Genome Project.</title>
        <authorList>
            <person name="Zhang R.-G."/>
        </authorList>
    </citation>
    <scope>NUCLEOTIDE SEQUENCE [LARGE SCALE GENOMIC DNA]</scope>
    <source>
        <tissue evidence="12">Rhizome</tissue>
    </source>
</reference>
<keyword evidence="4 7" id="KW-0863">Zinc-finger</keyword>
<name>A0A8J5BF09_ZINOF</name>
<evidence type="ECO:0000256" key="1">
    <source>
        <dbReference type="ARBA" id="ARBA00004123"/>
    </source>
</evidence>
<evidence type="ECO:0000256" key="9">
    <source>
        <dbReference type="SAM" id="MobiDB-lite"/>
    </source>
</evidence>
<feature type="domain" description="B box-type" evidence="10">
    <location>
        <begin position="59"/>
        <end position="106"/>
    </location>
</feature>
<dbReference type="InterPro" id="IPR010402">
    <property type="entry name" value="CCT_domain"/>
</dbReference>